<evidence type="ECO:0000259" key="6">
    <source>
        <dbReference type="PROSITE" id="PS51186"/>
    </source>
</evidence>
<comment type="caution">
    <text evidence="7">The sequence shown here is derived from an EMBL/GenBank/DDBJ whole genome shotgun (WGS) entry which is preliminary data.</text>
</comment>
<dbReference type="InterPro" id="IPR036527">
    <property type="entry name" value="SCP2_sterol-bd_dom_sf"/>
</dbReference>
<dbReference type="InterPro" id="IPR051554">
    <property type="entry name" value="Acetyltransferase_Eis"/>
</dbReference>
<dbReference type="InterPro" id="IPR041380">
    <property type="entry name" value="Acetyltransf_17"/>
</dbReference>
<evidence type="ECO:0000313" key="7">
    <source>
        <dbReference type="EMBL" id="MDV6259868.1"/>
    </source>
</evidence>
<feature type="binding site" evidence="5">
    <location>
        <begin position="96"/>
        <end position="97"/>
    </location>
    <ligand>
        <name>acetyl-CoA</name>
        <dbReference type="ChEBI" id="CHEBI:57288"/>
    </ligand>
</feature>
<dbReference type="SUPFAM" id="SSF55729">
    <property type="entry name" value="Acyl-CoA N-acyltransferases (Nat)"/>
    <property type="match status" value="1"/>
</dbReference>
<dbReference type="NCBIfam" id="NF002367">
    <property type="entry name" value="PRK01346.1-4"/>
    <property type="match status" value="1"/>
</dbReference>
<comment type="subunit">
    <text evidence="5">Homohexamer; trimer of dimers.</text>
</comment>
<dbReference type="Gene3D" id="3.30.1050.10">
    <property type="entry name" value="SCP2 sterol-binding domain"/>
    <property type="match status" value="1"/>
</dbReference>
<dbReference type="Pfam" id="PF13527">
    <property type="entry name" value="Acetyltransf_9"/>
    <property type="match status" value="1"/>
</dbReference>
<sequence length="386" mass="41619">MVGLPLSARIEPDRISEVVEPGRVLGASIEERLVGTVSSASSSLNVPGGGVVPHAAVTGVGVLPTHTRRGIASALIRHQLDDVRSRGEIVATLRASEATIYERFGYGVASTSMSGEIDTRRARLRRSVPAGDQVRLAQQAESWEILRRIALDHRSDRPGTIDRTSGWWAELDMHVAARSDPAYVAVHGPVGSESGFVRYRPIDTGGWFGSSARTVVVDDFFAATPAAQAGLIRFLLSLDLVDRIVMSTLPMDSSLPLMFEDQRAFRVVGAADETWLRLVDVQAALSARTFDDEGTVVIGVDDAVLPHNTGCYRISSHVSGAHRVEKTDAAAELRVDVATLASVFLGGYSWRRLTEAGSVIVDDPDAVTMADRLFRTDRAPYAGISF</sequence>
<keyword evidence="4 5" id="KW-0012">Acyltransferase</keyword>
<accession>A0ABU4B6T1</accession>
<feature type="domain" description="N-acetyltransferase" evidence="6">
    <location>
        <begin position="1"/>
        <end position="129"/>
    </location>
</feature>
<gene>
    <name evidence="7" type="ORF">R3P96_00810</name>
</gene>
<keyword evidence="8" id="KW-1185">Reference proteome</keyword>
<keyword evidence="2" id="KW-1036">Host cytoplasmic vesicle</keyword>
<dbReference type="Pfam" id="PF17668">
    <property type="entry name" value="Acetyltransf_17"/>
    <property type="match status" value="1"/>
</dbReference>
<dbReference type="Pfam" id="PF13530">
    <property type="entry name" value="SCP2_2"/>
    <property type="match status" value="1"/>
</dbReference>
<evidence type="ECO:0000256" key="2">
    <source>
        <dbReference type="ARBA" id="ARBA00022488"/>
    </source>
</evidence>
<dbReference type="InterPro" id="IPR022902">
    <property type="entry name" value="NAcTrfase_Eis"/>
</dbReference>
<organism evidence="7 8">
    <name type="scientific">Rhodococcoides yunnanense</name>
    <dbReference type="NCBI Taxonomy" id="278209"/>
    <lineage>
        <taxon>Bacteria</taxon>
        <taxon>Bacillati</taxon>
        <taxon>Actinomycetota</taxon>
        <taxon>Actinomycetes</taxon>
        <taxon>Mycobacteriales</taxon>
        <taxon>Nocardiaceae</taxon>
        <taxon>Rhodococcoides</taxon>
    </lineage>
</organism>
<dbReference type="EMBL" id="JAWLJX010000001">
    <property type="protein sequence ID" value="MDV6259868.1"/>
    <property type="molecule type" value="Genomic_DNA"/>
</dbReference>
<dbReference type="RefSeq" id="WP_317563799.1">
    <property type="nucleotide sequence ID" value="NZ_JAWLJX010000001.1"/>
</dbReference>
<comment type="similarity">
    <text evidence="1 5">Belongs to the acetyltransferase Eis family.</text>
</comment>
<dbReference type="CDD" id="cd04301">
    <property type="entry name" value="NAT_SF"/>
    <property type="match status" value="1"/>
</dbReference>
<dbReference type="Proteomes" id="UP001185755">
    <property type="component" value="Unassembled WGS sequence"/>
</dbReference>
<reference evidence="7 8" key="1">
    <citation type="submission" date="2023-10" db="EMBL/GenBank/DDBJ databases">
        <title>Development of a sustainable strategy for remediation of hydrocarbon-contaminated territories based on the waste exchange concept.</title>
        <authorList>
            <person name="Krivoruchko A."/>
        </authorList>
    </citation>
    <scope>NUCLEOTIDE SEQUENCE [LARGE SCALE GENOMIC DNA]</scope>
    <source>
        <strain evidence="7 8">IEGM 1323</strain>
    </source>
</reference>
<feature type="binding site" evidence="5">
    <location>
        <begin position="60"/>
        <end position="62"/>
    </location>
    <ligand>
        <name>acetyl-CoA</name>
        <dbReference type="ChEBI" id="CHEBI:57288"/>
    </ligand>
</feature>
<dbReference type="SUPFAM" id="SSF55718">
    <property type="entry name" value="SCP-like"/>
    <property type="match status" value="1"/>
</dbReference>
<evidence type="ECO:0000256" key="5">
    <source>
        <dbReference type="HAMAP-Rule" id="MF_01812"/>
    </source>
</evidence>
<dbReference type="InterPro" id="IPR000182">
    <property type="entry name" value="GNAT_dom"/>
</dbReference>
<dbReference type="HAMAP" id="MF_01812">
    <property type="entry name" value="Eis"/>
    <property type="match status" value="1"/>
</dbReference>
<proteinExistence type="inferred from homology"/>
<feature type="active site" description="Proton acceptor; via carboxylate" evidence="5">
    <location>
        <position position="386"/>
    </location>
</feature>
<feature type="active site" description="Proton donor" evidence="5">
    <location>
        <position position="101"/>
    </location>
</feature>
<dbReference type="InterPro" id="IPR025559">
    <property type="entry name" value="Eis_dom"/>
</dbReference>
<evidence type="ECO:0000256" key="3">
    <source>
        <dbReference type="ARBA" id="ARBA00022679"/>
    </source>
</evidence>
<dbReference type="Gene3D" id="3.40.630.30">
    <property type="match status" value="2"/>
</dbReference>
<dbReference type="PANTHER" id="PTHR37817:SF1">
    <property type="entry name" value="N-ACETYLTRANSFERASE EIS"/>
    <property type="match status" value="1"/>
</dbReference>
<dbReference type="PANTHER" id="PTHR37817">
    <property type="entry name" value="N-ACETYLTRANSFERASE EIS"/>
    <property type="match status" value="1"/>
</dbReference>
<dbReference type="PROSITE" id="PS51186">
    <property type="entry name" value="GNAT"/>
    <property type="match status" value="1"/>
</dbReference>
<dbReference type="InterPro" id="IPR016181">
    <property type="entry name" value="Acyl_CoA_acyltransferase"/>
</dbReference>
<protein>
    <submittedName>
        <fullName evidence="7">GNAT family N-acetyltransferase</fullName>
    </submittedName>
</protein>
<evidence type="ECO:0000256" key="4">
    <source>
        <dbReference type="ARBA" id="ARBA00023315"/>
    </source>
</evidence>
<evidence type="ECO:0000313" key="8">
    <source>
        <dbReference type="Proteomes" id="UP001185755"/>
    </source>
</evidence>
<keyword evidence="3 5" id="KW-0808">Transferase</keyword>
<feature type="binding site" evidence="5">
    <location>
        <begin position="68"/>
        <end position="73"/>
    </location>
    <ligand>
        <name>acetyl-CoA</name>
        <dbReference type="ChEBI" id="CHEBI:57288"/>
    </ligand>
</feature>
<name>A0ABU4B6T1_9NOCA</name>
<evidence type="ECO:0000256" key="1">
    <source>
        <dbReference type="ARBA" id="ARBA00009213"/>
    </source>
</evidence>